<evidence type="ECO:0000256" key="5">
    <source>
        <dbReference type="ARBA" id="ARBA00022771"/>
    </source>
</evidence>
<comment type="pathway">
    <text evidence="2">Protein modification; protein ubiquitination.</text>
</comment>
<keyword evidence="6" id="KW-0833">Ubl conjugation pathway</keyword>
<accession>E2A232</accession>
<dbReference type="PANTHER" id="PTHR12420:SF42">
    <property type="entry name" value="G2_M PHASE-SPECIFIC E3 UBIQUITIN-PROTEIN LIGASE"/>
    <property type="match status" value="1"/>
</dbReference>
<dbReference type="PANTHER" id="PTHR12420">
    <property type="entry name" value="PHD FINGER PROTEIN"/>
    <property type="match status" value="1"/>
</dbReference>
<dbReference type="InParanoid" id="E2A232"/>
<organism evidence="12">
    <name type="scientific">Camponotus floridanus</name>
    <name type="common">Florida carpenter ant</name>
    <dbReference type="NCBI Taxonomy" id="104421"/>
    <lineage>
        <taxon>Eukaryota</taxon>
        <taxon>Metazoa</taxon>
        <taxon>Ecdysozoa</taxon>
        <taxon>Arthropoda</taxon>
        <taxon>Hexapoda</taxon>
        <taxon>Insecta</taxon>
        <taxon>Pterygota</taxon>
        <taxon>Neoptera</taxon>
        <taxon>Endopterygota</taxon>
        <taxon>Hymenoptera</taxon>
        <taxon>Apocrita</taxon>
        <taxon>Aculeata</taxon>
        <taxon>Formicoidea</taxon>
        <taxon>Formicidae</taxon>
        <taxon>Formicinae</taxon>
        <taxon>Camponotus</taxon>
    </lineage>
</organism>
<keyword evidence="12" id="KW-1185">Reference proteome</keyword>
<evidence type="ECO:0000256" key="1">
    <source>
        <dbReference type="ARBA" id="ARBA00004123"/>
    </source>
</evidence>
<dbReference type="EMBL" id="GL435917">
    <property type="protein sequence ID" value="EFN72516.1"/>
    <property type="molecule type" value="Genomic_DNA"/>
</dbReference>
<evidence type="ECO:0000256" key="9">
    <source>
        <dbReference type="SAM" id="MobiDB-lite"/>
    </source>
</evidence>
<dbReference type="CDD" id="cd15669">
    <property type="entry name" value="ePHD_PHF7_G2E3_like"/>
    <property type="match status" value="1"/>
</dbReference>
<dbReference type="SUPFAM" id="SSF57903">
    <property type="entry name" value="FYVE/PHD zinc finger"/>
    <property type="match status" value="1"/>
</dbReference>
<dbReference type="InterPro" id="IPR034732">
    <property type="entry name" value="EPHD"/>
</dbReference>
<dbReference type="InterPro" id="IPR011011">
    <property type="entry name" value="Znf_FYVE_PHD"/>
</dbReference>
<dbReference type="CDD" id="cd15496">
    <property type="entry name" value="PHD_PHF7_G2E3_like"/>
    <property type="match status" value="1"/>
</dbReference>
<dbReference type="Pfam" id="PF26054">
    <property type="entry name" value="PHD_G2E3"/>
    <property type="match status" value="1"/>
</dbReference>
<dbReference type="Gene3D" id="3.30.40.10">
    <property type="entry name" value="Zinc/RING finger domain, C3HC4 (zinc finger)"/>
    <property type="match status" value="2"/>
</dbReference>
<evidence type="ECO:0000256" key="3">
    <source>
        <dbReference type="ARBA" id="ARBA00022679"/>
    </source>
</evidence>
<keyword evidence="7" id="KW-0862">Zinc</keyword>
<feature type="region of interest" description="Disordered" evidence="9">
    <location>
        <begin position="270"/>
        <end position="299"/>
    </location>
</feature>
<dbReference type="AlphaFoldDB" id="E2A232"/>
<keyword evidence="5" id="KW-0863">Zinc-finger</keyword>
<evidence type="ECO:0000313" key="11">
    <source>
        <dbReference type="EMBL" id="EFN72516.1"/>
    </source>
</evidence>
<dbReference type="InterPro" id="IPR013083">
    <property type="entry name" value="Znf_RING/FYVE/PHD"/>
</dbReference>
<dbReference type="InterPro" id="IPR051188">
    <property type="entry name" value="PHD-type_Zinc_Finger"/>
</dbReference>
<dbReference type="PROSITE" id="PS51805">
    <property type="entry name" value="EPHD"/>
    <property type="match status" value="1"/>
</dbReference>
<sequence>MSATSNSSRKVCCFCNLTEDDELKYGKFYEYNGIVTHYYCLLLSSNMEQKGNDDEGILGFLIEDIQKELRRGKRLTCSYCKKIGATLGCCNVRCRRTFHFPCGLKDGSLYQYFGEFRSYCINHRPKQQIDEHILKQISPLDNTLCYICYNKQLALSTGYFFKCPLCNNNKDFQNAMLEYGIFIPNQDASWELEPNAFEELLYRHDQCDAVNCLCPKGRKHVSSNAKWELILCQTCGSQGIHRACGQLKWADPVWECTECTSILYNSKSNEDAKSADSSSDDLSIDSDSDSYSDTDISVGMDFPMPSSSSSFNSSSMSLPDLISDIRLRPGPRSFKLKQQLIKCLELTRSLGKDITTKVNEDINASLKNNDKENSLTNNDNDSLSTPKEKLLFSNDIFTVKRRTNLLTPLLTSQSSLLNASSKNIIKSKLNTVENSTSKNLNATSTLLEKDNIKSHKSASKSKIVNKNESIISEQYDVALREFMSDLIIKNDLNNDLDDLNIDGNPFMNINNTGATSQSPKVFKSVPDPLHDSSFEASSSTCKSLEKLVTYILPSKRIYEEENNVVNKCKKIKGYNEKSWEKKSLAFCIVSNANKQQNRKTSPIKTNEICENKNSLKYTSINELYNLSISRKKINSSNEFIRTVCTIATPLNCTTLSRLTTSSSELQINTIPVINLD</sequence>
<evidence type="ECO:0000256" key="7">
    <source>
        <dbReference type="ARBA" id="ARBA00022833"/>
    </source>
</evidence>
<dbReference type="SMART" id="SM00249">
    <property type="entry name" value="PHD"/>
    <property type="match status" value="2"/>
</dbReference>
<evidence type="ECO:0000256" key="4">
    <source>
        <dbReference type="ARBA" id="ARBA00022723"/>
    </source>
</evidence>
<dbReference type="GO" id="GO:0005634">
    <property type="term" value="C:nucleus"/>
    <property type="evidence" value="ECO:0007669"/>
    <property type="project" value="UniProtKB-SubCell"/>
</dbReference>
<reference evidence="11 12" key="1">
    <citation type="journal article" date="2010" name="Science">
        <title>Genomic comparison of the ants Camponotus floridanus and Harpegnathos saltator.</title>
        <authorList>
            <person name="Bonasio R."/>
            <person name="Zhang G."/>
            <person name="Ye C."/>
            <person name="Mutti N.S."/>
            <person name="Fang X."/>
            <person name="Qin N."/>
            <person name="Donahue G."/>
            <person name="Yang P."/>
            <person name="Li Q."/>
            <person name="Li C."/>
            <person name="Zhang P."/>
            <person name="Huang Z."/>
            <person name="Berger S.L."/>
            <person name="Reinberg D."/>
            <person name="Wang J."/>
            <person name="Liebig J."/>
        </authorList>
    </citation>
    <scope>NUCLEOTIDE SEQUENCE [LARGE SCALE GENOMIC DNA]</scope>
    <source>
        <strain evidence="12">C129</strain>
    </source>
</reference>
<dbReference type="InterPro" id="IPR059102">
    <property type="entry name" value="PHD_PHF7/G2E3-like"/>
</dbReference>
<protein>
    <submittedName>
        <fullName evidence="11">G2/M phase-specific E3 ubiquitin-protein ligase</fullName>
    </submittedName>
</protein>
<name>E2A232_CAMFO</name>
<dbReference type="Pfam" id="PF13771">
    <property type="entry name" value="zf-HC5HC2H"/>
    <property type="match status" value="1"/>
</dbReference>
<feature type="domain" description="PHD-type" evidence="10">
    <location>
        <begin position="9"/>
        <end position="124"/>
    </location>
</feature>
<evidence type="ECO:0000256" key="2">
    <source>
        <dbReference type="ARBA" id="ARBA00004906"/>
    </source>
</evidence>
<dbReference type="Proteomes" id="UP000000311">
    <property type="component" value="Unassembled WGS sequence"/>
</dbReference>
<evidence type="ECO:0000256" key="8">
    <source>
        <dbReference type="ARBA" id="ARBA00023242"/>
    </source>
</evidence>
<feature type="compositionally biased region" description="Acidic residues" evidence="9">
    <location>
        <begin position="278"/>
        <end position="292"/>
    </location>
</feature>
<dbReference type="InterPro" id="IPR042013">
    <property type="entry name" value="PHF7/G2E3_ePHD"/>
</dbReference>
<gene>
    <name evidence="11" type="ORF">EAG_13439</name>
</gene>
<evidence type="ECO:0000256" key="6">
    <source>
        <dbReference type="ARBA" id="ARBA00022786"/>
    </source>
</evidence>
<comment type="subcellular location">
    <subcellularLocation>
        <location evidence="1">Nucleus</location>
    </subcellularLocation>
</comment>
<evidence type="ECO:0000259" key="10">
    <source>
        <dbReference type="PROSITE" id="PS51805"/>
    </source>
</evidence>
<dbReference type="GO" id="GO:0016740">
    <property type="term" value="F:transferase activity"/>
    <property type="evidence" value="ECO:0007669"/>
    <property type="project" value="UniProtKB-KW"/>
</dbReference>
<keyword evidence="8" id="KW-0539">Nucleus</keyword>
<evidence type="ECO:0000313" key="12">
    <source>
        <dbReference type="Proteomes" id="UP000000311"/>
    </source>
</evidence>
<proteinExistence type="predicted"/>
<keyword evidence="3" id="KW-0808">Transferase</keyword>
<dbReference type="GO" id="GO:0008270">
    <property type="term" value="F:zinc ion binding"/>
    <property type="evidence" value="ECO:0007669"/>
    <property type="project" value="UniProtKB-KW"/>
</dbReference>
<dbReference type="InterPro" id="IPR001965">
    <property type="entry name" value="Znf_PHD"/>
</dbReference>
<dbReference type="STRING" id="104421.E2A232"/>
<dbReference type="OrthoDB" id="512616at2759"/>
<keyword evidence="4" id="KW-0479">Metal-binding</keyword>